<evidence type="ECO:0000256" key="5">
    <source>
        <dbReference type="ARBA" id="ARBA00022989"/>
    </source>
</evidence>
<feature type="transmembrane region" description="Helical" evidence="7">
    <location>
        <begin position="24"/>
        <end position="46"/>
    </location>
</feature>
<dbReference type="Pfam" id="PF08449">
    <property type="entry name" value="UAA"/>
    <property type="match status" value="1"/>
</dbReference>
<feature type="transmembrane region" description="Helical" evidence="7">
    <location>
        <begin position="139"/>
        <end position="161"/>
    </location>
</feature>
<dbReference type="EMBL" id="JALJOR010000006">
    <property type="protein sequence ID" value="KAK9815558.1"/>
    <property type="molecule type" value="Genomic_DNA"/>
</dbReference>
<gene>
    <name evidence="8" type="ORF">WJX72_005709</name>
</gene>
<evidence type="ECO:0008006" key="10">
    <source>
        <dbReference type="Google" id="ProtNLM"/>
    </source>
</evidence>
<sequence length="311" mass="33909">MVYSVLQERIMTEPYGTEGEVFKFSFFLVLCNRLLTASLAVACLLVHRQDVTPVAPFYSYAAISMSNVVATTCQYEALKFVSFPVQTLGKCAKMIPVMVWGTLIMRKRYGKRDYALAVLITAGCAAFAMTGSLRSKRAAAGLSANLYGLALMLGYLAFDGFTSTFQDKLFRGYQMTIYNQILYVNLFSALFSFLGLLTSGQVGEALSFVLRHPESMGSIFMLSLAATTGQLFIVHTIKTFGALLFATVMTTRQFLSILVSCALFGHPLTLGQWAGTSVVFGVLYYKTIASRAAKLAGSSQPLKARVITAGI</sequence>
<protein>
    <recommendedName>
        <fullName evidence="10">UDP-galactose transporter</fullName>
    </recommendedName>
</protein>
<evidence type="ECO:0000313" key="8">
    <source>
        <dbReference type="EMBL" id="KAK9815558.1"/>
    </source>
</evidence>
<organism evidence="8 9">
    <name type="scientific">[Myrmecia] bisecta</name>
    <dbReference type="NCBI Taxonomy" id="41462"/>
    <lineage>
        <taxon>Eukaryota</taxon>
        <taxon>Viridiplantae</taxon>
        <taxon>Chlorophyta</taxon>
        <taxon>core chlorophytes</taxon>
        <taxon>Trebouxiophyceae</taxon>
        <taxon>Trebouxiales</taxon>
        <taxon>Trebouxiaceae</taxon>
        <taxon>Myrmecia</taxon>
    </lineage>
</organism>
<dbReference type="PANTHER" id="PTHR10778">
    <property type="entry name" value="SOLUTE CARRIER FAMILY 35 MEMBER B"/>
    <property type="match status" value="1"/>
</dbReference>
<comment type="similarity">
    <text evidence="2">Belongs to the nucleotide-sugar transporter family. UDP-galactose:UMP antiporter (TC 2.A.7.11) subfamily.</text>
</comment>
<dbReference type="GO" id="GO:0005789">
    <property type="term" value="C:endoplasmic reticulum membrane"/>
    <property type="evidence" value="ECO:0007669"/>
    <property type="project" value="TreeGrafter"/>
</dbReference>
<evidence type="ECO:0000313" key="9">
    <source>
        <dbReference type="Proteomes" id="UP001489004"/>
    </source>
</evidence>
<evidence type="ECO:0000256" key="7">
    <source>
        <dbReference type="SAM" id="Phobius"/>
    </source>
</evidence>
<name>A0AAW1Q4T4_9CHLO</name>
<accession>A0AAW1Q4T4</accession>
<dbReference type="PANTHER" id="PTHR10778:SF13">
    <property type="entry name" value="ADENOSINE 3'-PHOSPHO 5'-PHOSPHOSULFATE TRANSPORTER 1"/>
    <property type="match status" value="1"/>
</dbReference>
<keyword evidence="3" id="KW-0813">Transport</keyword>
<keyword evidence="5 7" id="KW-1133">Transmembrane helix</keyword>
<feature type="transmembrane region" description="Helical" evidence="7">
    <location>
        <begin position="114"/>
        <end position="133"/>
    </location>
</feature>
<dbReference type="Proteomes" id="UP001489004">
    <property type="component" value="Unassembled WGS sequence"/>
</dbReference>
<evidence type="ECO:0000256" key="4">
    <source>
        <dbReference type="ARBA" id="ARBA00022692"/>
    </source>
</evidence>
<dbReference type="AlphaFoldDB" id="A0AAW1Q4T4"/>
<comment type="subcellular location">
    <subcellularLocation>
        <location evidence="1">Membrane</location>
        <topology evidence="1">Multi-pass membrane protein</topology>
    </subcellularLocation>
</comment>
<keyword evidence="4 7" id="KW-0812">Transmembrane</keyword>
<feature type="transmembrane region" description="Helical" evidence="7">
    <location>
        <begin position="215"/>
        <end position="234"/>
    </location>
</feature>
<evidence type="ECO:0000256" key="3">
    <source>
        <dbReference type="ARBA" id="ARBA00022448"/>
    </source>
</evidence>
<proteinExistence type="inferred from homology"/>
<keyword evidence="6 7" id="KW-0472">Membrane</keyword>
<evidence type="ECO:0000256" key="2">
    <source>
        <dbReference type="ARBA" id="ARBA00008349"/>
    </source>
</evidence>
<feature type="transmembrane region" description="Helical" evidence="7">
    <location>
        <begin position="241"/>
        <end position="265"/>
    </location>
</feature>
<evidence type="ECO:0000256" key="1">
    <source>
        <dbReference type="ARBA" id="ARBA00004141"/>
    </source>
</evidence>
<dbReference type="InterPro" id="IPR013657">
    <property type="entry name" value="SCL35B1-4/HUT1"/>
</dbReference>
<reference evidence="8 9" key="1">
    <citation type="journal article" date="2024" name="Nat. Commun.">
        <title>Phylogenomics reveals the evolutionary origins of lichenization in chlorophyte algae.</title>
        <authorList>
            <person name="Puginier C."/>
            <person name="Libourel C."/>
            <person name="Otte J."/>
            <person name="Skaloud P."/>
            <person name="Haon M."/>
            <person name="Grisel S."/>
            <person name="Petersen M."/>
            <person name="Berrin J.G."/>
            <person name="Delaux P.M."/>
            <person name="Dal Grande F."/>
            <person name="Keller J."/>
        </authorList>
    </citation>
    <scope>NUCLEOTIDE SEQUENCE [LARGE SCALE GENOMIC DNA]</scope>
    <source>
        <strain evidence="8 9">SAG 2043</strain>
    </source>
</reference>
<feature type="transmembrane region" description="Helical" evidence="7">
    <location>
        <begin position="182"/>
        <end position="203"/>
    </location>
</feature>
<dbReference type="GO" id="GO:0046964">
    <property type="term" value="F:3'-phosphoadenosine 5'-phosphosulfate transmembrane transporter activity"/>
    <property type="evidence" value="ECO:0007669"/>
    <property type="project" value="TreeGrafter"/>
</dbReference>
<comment type="caution">
    <text evidence="8">The sequence shown here is derived from an EMBL/GenBank/DDBJ whole genome shotgun (WGS) entry which is preliminary data.</text>
</comment>
<evidence type="ECO:0000256" key="6">
    <source>
        <dbReference type="ARBA" id="ARBA00023136"/>
    </source>
</evidence>
<dbReference type="GO" id="GO:0000139">
    <property type="term" value="C:Golgi membrane"/>
    <property type="evidence" value="ECO:0007669"/>
    <property type="project" value="TreeGrafter"/>
</dbReference>
<keyword evidence="9" id="KW-1185">Reference proteome</keyword>